<dbReference type="Gene3D" id="2.130.10.10">
    <property type="entry name" value="YVTN repeat-like/Quinoprotein amine dehydrogenase"/>
    <property type="match status" value="2"/>
</dbReference>
<dbReference type="Proteomes" id="UP001431783">
    <property type="component" value="Unassembled WGS sequence"/>
</dbReference>
<keyword evidence="8" id="KW-1185">Reference proteome</keyword>
<keyword evidence="4" id="KW-0966">Cell projection</keyword>
<keyword evidence="3" id="KW-0677">Repeat</keyword>
<dbReference type="GO" id="GO:0031514">
    <property type="term" value="C:motile cilium"/>
    <property type="evidence" value="ECO:0007669"/>
    <property type="project" value="TreeGrafter"/>
</dbReference>
<feature type="compositionally biased region" description="Polar residues" evidence="6">
    <location>
        <begin position="22"/>
        <end position="36"/>
    </location>
</feature>
<organism evidence="7 8">
    <name type="scientific">Henosepilachna vigintioctopunctata</name>
    <dbReference type="NCBI Taxonomy" id="420089"/>
    <lineage>
        <taxon>Eukaryota</taxon>
        <taxon>Metazoa</taxon>
        <taxon>Ecdysozoa</taxon>
        <taxon>Arthropoda</taxon>
        <taxon>Hexapoda</taxon>
        <taxon>Insecta</taxon>
        <taxon>Pterygota</taxon>
        <taxon>Neoptera</taxon>
        <taxon>Endopterygota</taxon>
        <taxon>Coleoptera</taxon>
        <taxon>Polyphaga</taxon>
        <taxon>Cucujiformia</taxon>
        <taxon>Coccinelloidea</taxon>
        <taxon>Coccinellidae</taxon>
        <taxon>Epilachninae</taxon>
        <taxon>Epilachnini</taxon>
        <taxon>Henosepilachna</taxon>
    </lineage>
</organism>
<evidence type="ECO:0000256" key="4">
    <source>
        <dbReference type="ARBA" id="ARBA00023273"/>
    </source>
</evidence>
<dbReference type="SUPFAM" id="SSF47473">
    <property type="entry name" value="EF-hand"/>
    <property type="match status" value="1"/>
</dbReference>
<dbReference type="SUPFAM" id="SSF50978">
    <property type="entry name" value="WD40 repeat-like"/>
    <property type="match status" value="1"/>
</dbReference>
<dbReference type="AlphaFoldDB" id="A0AAW1TS42"/>
<dbReference type="PANTHER" id="PTHR13720:SF13">
    <property type="entry name" value="CILIA- AND FLAGELLA-ASSOCIATED PROTEIN 251"/>
    <property type="match status" value="1"/>
</dbReference>
<name>A0AAW1TS42_9CUCU</name>
<keyword evidence="2" id="KW-0853">WD repeat</keyword>
<evidence type="ECO:0000256" key="2">
    <source>
        <dbReference type="ARBA" id="ARBA00022574"/>
    </source>
</evidence>
<evidence type="ECO:0000256" key="5">
    <source>
        <dbReference type="ARBA" id="ARBA00040994"/>
    </source>
</evidence>
<dbReference type="InterPro" id="IPR050630">
    <property type="entry name" value="WD_repeat_EMAP"/>
</dbReference>
<dbReference type="InterPro" id="IPR036322">
    <property type="entry name" value="WD40_repeat_dom_sf"/>
</dbReference>
<comment type="caution">
    <text evidence="7">The sequence shown here is derived from an EMBL/GenBank/DDBJ whole genome shotgun (WGS) entry which is preliminary data.</text>
</comment>
<evidence type="ECO:0000313" key="8">
    <source>
        <dbReference type="Proteomes" id="UP001431783"/>
    </source>
</evidence>
<feature type="region of interest" description="Disordered" evidence="6">
    <location>
        <begin position="1"/>
        <end position="40"/>
    </location>
</feature>
<dbReference type="Pfam" id="PF00400">
    <property type="entry name" value="WD40"/>
    <property type="match status" value="1"/>
</dbReference>
<comment type="subcellular location">
    <subcellularLocation>
        <location evidence="1">Cell projection</location>
        <location evidence="1">Cilium</location>
    </subcellularLocation>
</comment>
<dbReference type="InterPro" id="IPR015943">
    <property type="entry name" value="WD40/YVTN_repeat-like_dom_sf"/>
</dbReference>
<evidence type="ECO:0000256" key="6">
    <source>
        <dbReference type="SAM" id="MobiDB-lite"/>
    </source>
</evidence>
<protein>
    <recommendedName>
        <fullName evidence="5">Cilia- and flagella-associated protein 251</fullName>
    </recommendedName>
</protein>
<proteinExistence type="predicted"/>
<dbReference type="PANTHER" id="PTHR13720">
    <property type="entry name" value="WD-40 REPEAT PROTEIN"/>
    <property type="match status" value="1"/>
</dbReference>
<evidence type="ECO:0000256" key="1">
    <source>
        <dbReference type="ARBA" id="ARBA00004138"/>
    </source>
</evidence>
<dbReference type="InterPro" id="IPR011992">
    <property type="entry name" value="EF-hand-dom_pair"/>
</dbReference>
<sequence>MEFEVSEDSFRNPPPALDEYGSDTSNKTPSTRNSESAAAEEDALIFGEDYKVFDVLSPKDEIWKNKEFKRRLRDSLGPDIFQKPKLAAKVEPFKLQWVYGFNKEAKVINLCYSRSQRMIFFNVTQCGVIYDYRRNKMDFFQGHPNKIVAISSVYDGKFLATADSGPDNVIIVWQKSDLSPAMIYFDPFDEQNILNIALSPTGEFLIAVGESGNDEIKIDLRLWSQGKDDPDGTTCMKNQYGKVLEIKFSMNKEFQFAILFERVVAFLSWDPKNMKLCDPVVPTIKNKGKYGNLTDITYIQKCHEVMVSTKDGCIIIFGSCTYYREFQLEAQDEHMMAIKICKISKVSINSIDSADGLVITGDNSGVISIFDKRLRLLYWFNEYLEKPIYSVRFNMKPRRFDVLDTLEKNMDYELLLTTVESDPEFEDDCSDLEIIQKHKLYSDASLAKEKWIVRDFIVVQSETVTFVDFIKNKHTVIYERGRDSVGGIAVHEDFTYLVIAYKNGAICLFNYENNSLNVYHMLPPAQDLEENAAEVTCLEYSAKSLHLACGRSNGEMWILHPVLLTPMQEVINVSSYPIQKIVFSNDNKQLAFCNSKTTVYLMTIDRGKWTFTGKVRPHYKDICHMFFFSTEPKTLVTMGLDRNMIVYNNVDIELGVELRSSLKVRIDQTATPLACEVYPAKHTRSAYRYMIIADDQYKYKLLNEDTQMCRFVALGPAYGCYQNTPVTKMKILPDHNDDYMVFMTKKHFGLQKLPLTGNPYSFVGCFGHPEELSDFKVSGDGEYVFTFGKNDTSVLRWKTQIRGVELMHNLGGQDFEPFYCVIEGGKNGFLFQEMQDLFFYMQVLHEGENSTLPRRVTDKLAVSELPDLMRACGYYPTDFEIETFMVDIKYRDFDHDGSVRELISFLDFVKLYVNHKPVYGYSIATLETTFDNFTECISYAGSVTREEFLQIVTEEGEPFTLSQINKCMEILLGAQGATEGGHYLFDFIPQEIDFDIFVNDILGIDMNRAEMGVPESKTESEHSNTVSK</sequence>
<evidence type="ECO:0000256" key="3">
    <source>
        <dbReference type="ARBA" id="ARBA00022737"/>
    </source>
</evidence>
<accession>A0AAW1TS42</accession>
<dbReference type="InterPro" id="IPR001680">
    <property type="entry name" value="WD40_rpt"/>
</dbReference>
<gene>
    <name evidence="7" type="ORF">WA026_021393</name>
</gene>
<dbReference type="SMART" id="SM00320">
    <property type="entry name" value="WD40"/>
    <property type="match status" value="8"/>
</dbReference>
<dbReference type="EMBL" id="JARQZJ010000016">
    <property type="protein sequence ID" value="KAK9873160.1"/>
    <property type="molecule type" value="Genomic_DNA"/>
</dbReference>
<evidence type="ECO:0000313" key="7">
    <source>
        <dbReference type="EMBL" id="KAK9873160.1"/>
    </source>
</evidence>
<dbReference type="Gene3D" id="1.10.238.10">
    <property type="entry name" value="EF-hand"/>
    <property type="match status" value="1"/>
</dbReference>
<reference evidence="7 8" key="1">
    <citation type="submission" date="2023-03" db="EMBL/GenBank/DDBJ databases">
        <title>Genome insight into feeding habits of ladybird beetles.</title>
        <authorList>
            <person name="Li H.-S."/>
            <person name="Huang Y.-H."/>
            <person name="Pang H."/>
        </authorList>
    </citation>
    <scope>NUCLEOTIDE SEQUENCE [LARGE SCALE GENOMIC DNA]</scope>
    <source>
        <strain evidence="7">SYSU_2023b</strain>
        <tissue evidence="7">Whole body</tissue>
    </source>
</reference>